<keyword evidence="3" id="KW-0809">Transit peptide</keyword>
<dbReference type="Pfam" id="PF15433">
    <property type="entry name" value="MRP-S31"/>
    <property type="match status" value="1"/>
</dbReference>
<dbReference type="STRING" id="307972.A0A2G8KXR3"/>
<reference evidence="10 11" key="1">
    <citation type="journal article" date="2017" name="PLoS Biol.">
        <title>The sea cucumber genome provides insights into morphological evolution and visceral regeneration.</title>
        <authorList>
            <person name="Zhang X."/>
            <person name="Sun L."/>
            <person name="Yuan J."/>
            <person name="Sun Y."/>
            <person name="Gao Y."/>
            <person name="Zhang L."/>
            <person name="Li S."/>
            <person name="Dai H."/>
            <person name="Hamel J.F."/>
            <person name="Liu C."/>
            <person name="Yu Y."/>
            <person name="Liu S."/>
            <person name="Lin W."/>
            <person name="Guo K."/>
            <person name="Jin S."/>
            <person name="Xu P."/>
            <person name="Storey K.B."/>
            <person name="Huan P."/>
            <person name="Zhang T."/>
            <person name="Zhou Y."/>
            <person name="Zhang J."/>
            <person name="Lin C."/>
            <person name="Li X."/>
            <person name="Xing L."/>
            <person name="Huo D."/>
            <person name="Sun M."/>
            <person name="Wang L."/>
            <person name="Mercier A."/>
            <person name="Li F."/>
            <person name="Yang H."/>
            <person name="Xiang J."/>
        </authorList>
    </citation>
    <scope>NUCLEOTIDE SEQUENCE [LARGE SCALE GENOMIC DNA]</scope>
    <source>
        <strain evidence="10">Shaxun</strain>
        <tissue evidence="10">Muscle</tissue>
    </source>
</reference>
<comment type="similarity">
    <text evidence="2">Belongs to the mitochondrion-specific ribosomal protein mS31 family.</text>
</comment>
<evidence type="ECO:0000256" key="8">
    <source>
        <dbReference type="ARBA" id="ARBA00035363"/>
    </source>
</evidence>
<comment type="subcellular location">
    <subcellularLocation>
        <location evidence="1">Mitochondrion</location>
    </subcellularLocation>
</comment>
<accession>A0A2G8KXR3</accession>
<evidence type="ECO:0000313" key="11">
    <source>
        <dbReference type="Proteomes" id="UP000230750"/>
    </source>
</evidence>
<feature type="compositionally biased region" description="Polar residues" evidence="9">
    <location>
        <begin position="183"/>
        <end position="193"/>
    </location>
</feature>
<dbReference type="EMBL" id="MRZV01000313">
    <property type="protein sequence ID" value="PIK52807.1"/>
    <property type="molecule type" value="Genomic_DNA"/>
</dbReference>
<evidence type="ECO:0000256" key="1">
    <source>
        <dbReference type="ARBA" id="ARBA00004173"/>
    </source>
</evidence>
<evidence type="ECO:0000256" key="5">
    <source>
        <dbReference type="ARBA" id="ARBA00023128"/>
    </source>
</evidence>
<dbReference type="GO" id="GO:0005763">
    <property type="term" value="C:mitochondrial small ribosomal subunit"/>
    <property type="evidence" value="ECO:0007669"/>
    <property type="project" value="InterPro"/>
</dbReference>
<dbReference type="OrthoDB" id="5989925at2759"/>
<dbReference type="Proteomes" id="UP000230750">
    <property type="component" value="Unassembled WGS sequence"/>
</dbReference>
<evidence type="ECO:0000256" key="6">
    <source>
        <dbReference type="ARBA" id="ARBA00023274"/>
    </source>
</evidence>
<keyword evidence="4 10" id="KW-0689">Ribosomal protein</keyword>
<protein>
    <recommendedName>
        <fullName evidence="7">Small ribosomal subunit protein mS31</fullName>
    </recommendedName>
    <alternativeName>
        <fullName evidence="8">28S ribosomal protein S31, mitochondrial</fullName>
    </alternativeName>
</protein>
<keyword evidence="11" id="KW-1185">Reference proteome</keyword>
<gene>
    <name evidence="10" type="ORF">BSL78_10318</name>
</gene>
<evidence type="ECO:0000256" key="3">
    <source>
        <dbReference type="ARBA" id="ARBA00022946"/>
    </source>
</evidence>
<evidence type="ECO:0000256" key="7">
    <source>
        <dbReference type="ARBA" id="ARBA00035133"/>
    </source>
</evidence>
<feature type="compositionally biased region" description="Basic and acidic residues" evidence="9">
    <location>
        <begin position="207"/>
        <end position="219"/>
    </location>
</feature>
<organism evidence="10 11">
    <name type="scientific">Stichopus japonicus</name>
    <name type="common">Sea cucumber</name>
    <dbReference type="NCBI Taxonomy" id="307972"/>
    <lineage>
        <taxon>Eukaryota</taxon>
        <taxon>Metazoa</taxon>
        <taxon>Echinodermata</taxon>
        <taxon>Eleutherozoa</taxon>
        <taxon>Echinozoa</taxon>
        <taxon>Holothuroidea</taxon>
        <taxon>Aspidochirotacea</taxon>
        <taxon>Aspidochirotida</taxon>
        <taxon>Stichopodidae</taxon>
        <taxon>Apostichopus</taxon>
    </lineage>
</organism>
<dbReference type="GO" id="GO:0003735">
    <property type="term" value="F:structural constituent of ribosome"/>
    <property type="evidence" value="ECO:0007669"/>
    <property type="project" value="InterPro"/>
</dbReference>
<comment type="caution">
    <text evidence="10">The sequence shown here is derived from an EMBL/GenBank/DDBJ whole genome shotgun (WGS) entry which is preliminary data.</text>
</comment>
<keyword evidence="5" id="KW-0496">Mitochondrion</keyword>
<feature type="region of interest" description="Disordered" evidence="9">
    <location>
        <begin position="177"/>
        <end position="222"/>
    </location>
</feature>
<dbReference type="InterPro" id="IPR026299">
    <property type="entry name" value="MRP-S31"/>
</dbReference>
<evidence type="ECO:0000313" key="10">
    <source>
        <dbReference type="EMBL" id="PIK52807.1"/>
    </source>
</evidence>
<evidence type="ECO:0000256" key="2">
    <source>
        <dbReference type="ARBA" id="ARBA00011057"/>
    </source>
</evidence>
<dbReference type="PANTHER" id="PTHR13231:SF3">
    <property type="entry name" value="SMALL RIBOSOMAL SUBUNIT PROTEIN MS31"/>
    <property type="match status" value="1"/>
</dbReference>
<evidence type="ECO:0000256" key="4">
    <source>
        <dbReference type="ARBA" id="ARBA00022980"/>
    </source>
</evidence>
<keyword evidence="6" id="KW-0687">Ribonucleoprotein</keyword>
<dbReference type="PANTHER" id="PTHR13231">
    <property type="entry name" value="MITOCHONDRIAL RIBOSOMAL PROTEIN S31"/>
    <property type="match status" value="1"/>
</dbReference>
<evidence type="ECO:0000256" key="9">
    <source>
        <dbReference type="SAM" id="MobiDB-lite"/>
    </source>
</evidence>
<name>A0A2G8KXR3_STIJA</name>
<proteinExistence type="inferred from homology"/>
<sequence length="375" mass="42248">MSCVRLSSVLQVSFLRFGVEQSLSRSVTLKTFTSSSHLAKDSKDDDKKAPTSVSELLSVIKGLKVDGVASGTKKKIGFSAAAEFKKRKLQKIQSPKKTAIERKDESVSKSGLDVEVEDTIKEAVADVAKKFPDEKKTESELLQQLMRFKEATTAGESGKEVKDVSAILSGIKVQKEGSKEEGFSSTQGDQPSSIAFDRTFGDVTGSKGRESQLDQDTHPHLRQTKRTLFDRKRLNIFQPAKADETEDVVTVQEDASIWEVEAEKVKKVFMSDSIRNGFDEMIQLTEEGKLWTYPIDNERGLEEEQKIPFHEHVFLEQHLEGFPNIPEIINFMELVLIGLGKNPFLTVQQKKEHIEWFRHYFENKLDVLKESSATS</sequence>
<dbReference type="AlphaFoldDB" id="A0A2G8KXR3"/>